<evidence type="ECO:0000256" key="4">
    <source>
        <dbReference type="ARBA" id="ARBA00022898"/>
    </source>
</evidence>
<keyword evidence="7" id="KW-0804">Transcription</keyword>
<keyword evidence="5" id="KW-0805">Transcription regulation</keyword>
<dbReference type="InterPro" id="IPR036388">
    <property type="entry name" value="WH-like_DNA-bd_sf"/>
</dbReference>
<dbReference type="GO" id="GO:0003700">
    <property type="term" value="F:DNA-binding transcription factor activity"/>
    <property type="evidence" value="ECO:0007669"/>
    <property type="project" value="InterPro"/>
</dbReference>
<dbReference type="PANTHER" id="PTHR46577">
    <property type="entry name" value="HTH-TYPE TRANSCRIPTIONAL REGULATORY PROTEIN GABR"/>
    <property type="match status" value="1"/>
</dbReference>
<proteinExistence type="inferred from homology"/>
<gene>
    <name evidence="10" type="ORF">N5D93_05975</name>
</gene>
<evidence type="ECO:0000256" key="8">
    <source>
        <dbReference type="SAM" id="MobiDB-lite"/>
    </source>
</evidence>
<dbReference type="Gene3D" id="3.90.1150.10">
    <property type="entry name" value="Aspartate Aminotransferase, domain 1"/>
    <property type="match status" value="1"/>
</dbReference>
<evidence type="ECO:0000259" key="9">
    <source>
        <dbReference type="PROSITE" id="PS50949"/>
    </source>
</evidence>
<comment type="similarity">
    <text evidence="1">In the C-terminal section; belongs to the class-I pyridoxal-phosphate-dependent aminotransferase family.</text>
</comment>
<dbReference type="RefSeq" id="WP_279994316.1">
    <property type="nucleotide sequence ID" value="NZ_JAOCDZ010000003.1"/>
</dbReference>
<dbReference type="PANTHER" id="PTHR46577:SF2">
    <property type="entry name" value="TRANSCRIPTIONAL REGULATORY PROTEIN"/>
    <property type="match status" value="1"/>
</dbReference>
<dbReference type="InterPro" id="IPR036390">
    <property type="entry name" value="WH_DNA-bd_sf"/>
</dbReference>
<dbReference type="Gene3D" id="1.10.10.10">
    <property type="entry name" value="Winged helix-like DNA-binding domain superfamily/Winged helix DNA-binding domain"/>
    <property type="match status" value="1"/>
</dbReference>
<evidence type="ECO:0000256" key="6">
    <source>
        <dbReference type="ARBA" id="ARBA00023125"/>
    </source>
</evidence>
<evidence type="ECO:0000256" key="3">
    <source>
        <dbReference type="ARBA" id="ARBA00022679"/>
    </source>
</evidence>
<dbReference type="EMBL" id="JAOCDZ010000003">
    <property type="protein sequence ID" value="MDH0735349.1"/>
    <property type="molecule type" value="Genomic_DNA"/>
</dbReference>
<dbReference type="GO" id="GO:0003677">
    <property type="term" value="F:DNA binding"/>
    <property type="evidence" value="ECO:0007669"/>
    <property type="project" value="UniProtKB-KW"/>
</dbReference>
<dbReference type="CDD" id="cd00609">
    <property type="entry name" value="AAT_like"/>
    <property type="match status" value="1"/>
</dbReference>
<dbReference type="InterPro" id="IPR000524">
    <property type="entry name" value="Tscrpt_reg_HTH_GntR"/>
</dbReference>
<dbReference type="InterPro" id="IPR051446">
    <property type="entry name" value="HTH_trans_reg/aminotransferase"/>
</dbReference>
<keyword evidence="6" id="KW-0238">DNA-binding</keyword>
<evidence type="ECO:0000256" key="7">
    <source>
        <dbReference type="ARBA" id="ARBA00023163"/>
    </source>
</evidence>
<dbReference type="InterPro" id="IPR004839">
    <property type="entry name" value="Aminotransferase_I/II_large"/>
</dbReference>
<feature type="domain" description="HTH gntR-type" evidence="9">
    <location>
        <begin position="1"/>
        <end position="69"/>
    </location>
</feature>
<dbReference type="Pfam" id="PF00392">
    <property type="entry name" value="GntR"/>
    <property type="match status" value="1"/>
</dbReference>
<comment type="caution">
    <text evidence="10">The sequence shown here is derived from an EMBL/GenBank/DDBJ whole genome shotgun (WGS) entry which is preliminary data.</text>
</comment>
<dbReference type="SMART" id="SM00345">
    <property type="entry name" value="HTH_GNTR"/>
    <property type="match status" value="1"/>
</dbReference>
<dbReference type="PROSITE" id="PS50949">
    <property type="entry name" value="HTH_GNTR"/>
    <property type="match status" value="1"/>
</dbReference>
<dbReference type="InterPro" id="IPR015421">
    <property type="entry name" value="PyrdxlP-dep_Trfase_major"/>
</dbReference>
<feature type="region of interest" description="Disordered" evidence="8">
    <location>
        <begin position="67"/>
        <end position="86"/>
    </location>
</feature>
<dbReference type="GO" id="GO:0030170">
    <property type="term" value="F:pyridoxal phosphate binding"/>
    <property type="evidence" value="ECO:0007669"/>
    <property type="project" value="InterPro"/>
</dbReference>
<protein>
    <submittedName>
        <fullName evidence="10">PLP-dependent aminotransferase family protein</fullName>
    </submittedName>
</protein>
<organism evidence="10 11">
    <name type="scientific">Achromobacter spanius</name>
    <dbReference type="NCBI Taxonomy" id="217203"/>
    <lineage>
        <taxon>Bacteria</taxon>
        <taxon>Pseudomonadati</taxon>
        <taxon>Pseudomonadota</taxon>
        <taxon>Betaproteobacteria</taxon>
        <taxon>Burkholderiales</taxon>
        <taxon>Alcaligenaceae</taxon>
        <taxon>Achromobacter</taxon>
    </lineage>
</organism>
<dbReference type="Pfam" id="PF00155">
    <property type="entry name" value="Aminotran_1_2"/>
    <property type="match status" value="1"/>
</dbReference>
<keyword evidence="4" id="KW-0663">Pyridoxal phosphate</keyword>
<evidence type="ECO:0000313" key="11">
    <source>
        <dbReference type="Proteomes" id="UP001161094"/>
    </source>
</evidence>
<dbReference type="FunFam" id="3.40.640.10:FF:000023">
    <property type="entry name" value="Transcriptional regulator, GntR family"/>
    <property type="match status" value="1"/>
</dbReference>
<evidence type="ECO:0000256" key="1">
    <source>
        <dbReference type="ARBA" id="ARBA00005384"/>
    </source>
</evidence>
<dbReference type="Proteomes" id="UP001161094">
    <property type="component" value="Unassembled WGS sequence"/>
</dbReference>
<dbReference type="CDD" id="cd07377">
    <property type="entry name" value="WHTH_GntR"/>
    <property type="match status" value="1"/>
</dbReference>
<dbReference type="SUPFAM" id="SSF53383">
    <property type="entry name" value="PLP-dependent transferases"/>
    <property type="match status" value="1"/>
</dbReference>
<dbReference type="InterPro" id="IPR015422">
    <property type="entry name" value="PyrdxlP-dep_Trfase_small"/>
</dbReference>
<dbReference type="AlphaFoldDB" id="A0AA42IUN2"/>
<name>A0AA42IUN2_9BURK</name>
<dbReference type="InterPro" id="IPR015424">
    <property type="entry name" value="PyrdxlP-dep_Trfase"/>
</dbReference>
<keyword evidence="3" id="KW-0808">Transferase</keyword>
<reference evidence="10" key="1">
    <citation type="submission" date="2022-09" db="EMBL/GenBank/DDBJ databases">
        <title>Intensive care unit water sources are persistently colonized with multi-drug resistant bacteria and are the site of extensive horizontal gene transfer of antibiotic resistance genes.</title>
        <authorList>
            <person name="Diorio-Toth L."/>
        </authorList>
    </citation>
    <scope>NUCLEOTIDE SEQUENCE</scope>
    <source>
        <strain evidence="10">GD03843</strain>
    </source>
</reference>
<accession>A0AA42IUN2</accession>
<dbReference type="Gene3D" id="3.40.640.10">
    <property type="entry name" value="Type I PLP-dependent aspartate aminotransferase-like (Major domain)"/>
    <property type="match status" value="1"/>
</dbReference>
<dbReference type="GO" id="GO:0008483">
    <property type="term" value="F:transaminase activity"/>
    <property type="evidence" value="ECO:0007669"/>
    <property type="project" value="UniProtKB-KW"/>
</dbReference>
<evidence type="ECO:0000256" key="2">
    <source>
        <dbReference type="ARBA" id="ARBA00022576"/>
    </source>
</evidence>
<evidence type="ECO:0000256" key="5">
    <source>
        <dbReference type="ARBA" id="ARBA00023015"/>
    </source>
</evidence>
<sequence>MSLYETLAGEIAKSIRDGVLRVGDKLPSVRHACATRGVSPSTVFQAYYLLEARGLIRAQPRSGYYVHAPAESLPPEPGASSPDGESTELAISERIFDILDSVRNRDVTPLGSAFPSPLLFPLPRLAHAMAAHLKRQDPLDTVEDLSPGNPALRRQIALRYLIGGMNVPASDIVITNGALEALNLCLQAVTAPGDIVMVEAPTFYGALQALERLGLKALEVPTHPRTGVDLDAMESAIKRHAPKACWLMTQFQNPLGSLMPEDRKRQLVELLLRHDIPLIEDDVYGELYYGAVRPVPAKAYDKDGLVLHCSSFSKCLAPGYRIGWASAGRYSRRVERLKLSSTLSASGPAQGAIAEYLEQGGYDRHLRRLRQTLHAQQARMADAIAHAFPAGTRVTRPQGGFFLWVELPAAVDALALHREALAHGVSVAPGPIFSASSQFTSALRMNYGHPWDAAHEEAIRVLGDLAHQHQARARSTARR</sequence>
<evidence type="ECO:0000313" key="10">
    <source>
        <dbReference type="EMBL" id="MDH0735349.1"/>
    </source>
</evidence>
<keyword evidence="2 10" id="KW-0032">Aminotransferase</keyword>
<dbReference type="SUPFAM" id="SSF46785">
    <property type="entry name" value="Winged helix' DNA-binding domain"/>
    <property type="match status" value="1"/>
</dbReference>